<dbReference type="InterPro" id="IPR036881">
    <property type="entry name" value="Glyco_hydro_3_C_sf"/>
</dbReference>
<dbReference type="Pfam" id="PF01915">
    <property type="entry name" value="Glyco_hydro_3_C"/>
    <property type="match status" value="1"/>
</dbReference>
<dbReference type="Gene3D" id="3.40.50.1700">
    <property type="entry name" value="Glycoside hydrolase family 3 C-terminal domain"/>
    <property type="match status" value="1"/>
</dbReference>
<dbReference type="InterPro" id="IPR001764">
    <property type="entry name" value="Glyco_hydro_3_N"/>
</dbReference>
<dbReference type="AlphaFoldDB" id="A0A9D0ZD65"/>
<dbReference type="GO" id="GO:0008422">
    <property type="term" value="F:beta-glucosidase activity"/>
    <property type="evidence" value="ECO:0007669"/>
    <property type="project" value="TreeGrafter"/>
</dbReference>
<feature type="domain" description="Fibronectin type III-like" evidence="2">
    <location>
        <begin position="675"/>
        <end position="743"/>
    </location>
</feature>
<comment type="caution">
    <text evidence="3">The sequence shown here is derived from an EMBL/GenBank/DDBJ whole genome shotgun (WGS) entry which is preliminary data.</text>
</comment>
<reference evidence="3" key="1">
    <citation type="submission" date="2020-10" db="EMBL/GenBank/DDBJ databases">
        <authorList>
            <person name="Gilroy R."/>
        </authorList>
    </citation>
    <scope>NUCLEOTIDE SEQUENCE</scope>
    <source>
        <strain evidence="3">ChiBcolR7-354</strain>
    </source>
</reference>
<dbReference type="SMART" id="SM01217">
    <property type="entry name" value="Fn3_like"/>
    <property type="match status" value="1"/>
</dbReference>
<dbReference type="Pfam" id="PF14310">
    <property type="entry name" value="Fn3-like"/>
    <property type="match status" value="1"/>
</dbReference>
<evidence type="ECO:0000259" key="2">
    <source>
        <dbReference type="SMART" id="SM01217"/>
    </source>
</evidence>
<dbReference type="PANTHER" id="PTHR30620">
    <property type="entry name" value="PERIPLASMIC BETA-GLUCOSIDASE-RELATED"/>
    <property type="match status" value="1"/>
</dbReference>
<sequence>MELYRDAKAPCEARAEDLLRRMTLREKVGQLNQRLYGFAEYEVRDGEFVPGEGFKAEVERYSGLGALYGLYRADPWSKRDFSNGLEGALAPAARNAVQRYVIERSRLGIPVLMVTECPHGHQALDGCLLPVNLASAACFDEELLASAAGVSARQLAELGVDLALVSCLDVLRDPRWGRSEECFGEDPLLAARMAYALVRAIACQGVDVVAKHFCAQGETTGGVNASAARIGERELREIHLPPAEAAVRAGAAGVMAAYNEIDGIYCHANRRLLTECLRGELGFSGIVMSDGGAIDQLDAVTGSRLVSGALALNAGVDIGLWDTAFSMLEKAVEAGLVKTERIDEAVRRVLLLKFRRGLFDEPFVPESAHYQVYASAEKFPEPGRLAAETPVLLKNTGGVLPMDAKGLRILLAGPAADDIYAQLGDYTPPQRHGAVKTLRSALGRIVQGAGGTVEYVRGCGMFDGPDGDALLAAEEAAARCDVVVAALGGSSSRFYGGEFEANGALREQERVTMDCGEGVDAAALRLPGGQIELLRALKRAGKPVVTVITAGRPYAMGEIDALSDALLYAFYPGPEGGEAIAQIICGGAEPSGRLPVSLPDSAGQLPVYYNYKDSYAAMRYYDAAKPRYFFGCGLSYTRFELEKKSSPEGAVERGAGCTLSVRVAVRNAGARDGAAVPQLYIHRAQGIATSRARQLADYKKLRLRAGESAETELTIPPEALRQWDGEAYVTPPGKIEWFVCDGGETLLSGEFTLT</sequence>
<dbReference type="GO" id="GO:0009251">
    <property type="term" value="P:glucan catabolic process"/>
    <property type="evidence" value="ECO:0007669"/>
    <property type="project" value="TreeGrafter"/>
</dbReference>
<dbReference type="SUPFAM" id="SSF51445">
    <property type="entry name" value="(Trans)glycosidases"/>
    <property type="match status" value="1"/>
</dbReference>
<accession>A0A9D0ZD65</accession>
<name>A0A9D0ZD65_9FIRM</name>
<proteinExistence type="predicted"/>
<dbReference type="InterPro" id="IPR036962">
    <property type="entry name" value="Glyco_hydro_3_N_sf"/>
</dbReference>
<dbReference type="InterPro" id="IPR002772">
    <property type="entry name" value="Glyco_hydro_3_C"/>
</dbReference>
<evidence type="ECO:0000313" key="4">
    <source>
        <dbReference type="Proteomes" id="UP000824262"/>
    </source>
</evidence>
<dbReference type="SUPFAM" id="SSF52279">
    <property type="entry name" value="Beta-D-glucan exohydrolase, C-terminal domain"/>
    <property type="match status" value="1"/>
</dbReference>
<dbReference type="Gene3D" id="3.20.20.300">
    <property type="entry name" value="Glycoside hydrolase, family 3, N-terminal domain"/>
    <property type="match status" value="1"/>
</dbReference>
<dbReference type="PANTHER" id="PTHR30620:SF123">
    <property type="entry name" value="BETA-XYLOSIDASE"/>
    <property type="match status" value="1"/>
</dbReference>
<reference evidence="3" key="2">
    <citation type="journal article" date="2021" name="PeerJ">
        <title>Extensive microbial diversity within the chicken gut microbiome revealed by metagenomics and culture.</title>
        <authorList>
            <person name="Gilroy R."/>
            <person name="Ravi A."/>
            <person name="Getino M."/>
            <person name="Pursley I."/>
            <person name="Horton D.L."/>
            <person name="Alikhan N.F."/>
            <person name="Baker D."/>
            <person name="Gharbi K."/>
            <person name="Hall N."/>
            <person name="Watson M."/>
            <person name="Adriaenssens E.M."/>
            <person name="Foster-Nyarko E."/>
            <person name="Jarju S."/>
            <person name="Secka A."/>
            <person name="Antonio M."/>
            <person name="Oren A."/>
            <person name="Chaudhuri R.R."/>
            <person name="La Ragione R."/>
            <person name="Hildebrand F."/>
            <person name="Pallen M.J."/>
        </authorList>
    </citation>
    <scope>NUCLEOTIDE SEQUENCE</scope>
    <source>
        <strain evidence="3">ChiBcolR7-354</strain>
    </source>
</reference>
<dbReference type="EMBL" id="DVGA01000030">
    <property type="protein sequence ID" value="HIQ78101.1"/>
    <property type="molecule type" value="Genomic_DNA"/>
</dbReference>
<evidence type="ECO:0000256" key="1">
    <source>
        <dbReference type="ARBA" id="ARBA00022801"/>
    </source>
</evidence>
<organism evidence="3 4">
    <name type="scientific">Candidatus Scatomorpha intestinavium</name>
    <dbReference type="NCBI Taxonomy" id="2840922"/>
    <lineage>
        <taxon>Bacteria</taxon>
        <taxon>Bacillati</taxon>
        <taxon>Bacillota</taxon>
        <taxon>Clostridia</taxon>
        <taxon>Eubacteriales</taxon>
        <taxon>Candidatus Scatomorpha</taxon>
    </lineage>
</organism>
<gene>
    <name evidence="3" type="ORF">IAB77_02450</name>
</gene>
<dbReference type="Proteomes" id="UP000824262">
    <property type="component" value="Unassembled WGS sequence"/>
</dbReference>
<evidence type="ECO:0000313" key="3">
    <source>
        <dbReference type="EMBL" id="HIQ78101.1"/>
    </source>
</evidence>
<protein>
    <submittedName>
        <fullName evidence="3">Glycoside hydrolase family 3 C-terminal domain-containing protein</fullName>
    </submittedName>
</protein>
<dbReference type="PRINTS" id="PR00133">
    <property type="entry name" value="GLHYDRLASE3"/>
</dbReference>
<dbReference type="InterPro" id="IPR026891">
    <property type="entry name" value="Fn3-like"/>
</dbReference>
<dbReference type="InterPro" id="IPR017853">
    <property type="entry name" value="GH"/>
</dbReference>
<dbReference type="InterPro" id="IPR013783">
    <property type="entry name" value="Ig-like_fold"/>
</dbReference>
<keyword evidence="1 3" id="KW-0378">Hydrolase</keyword>
<dbReference type="InterPro" id="IPR051915">
    <property type="entry name" value="Cellulose_Degrad_GH3"/>
</dbReference>
<dbReference type="Pfam" id="PF00933">
    <property type="entry name" value="Glyco_hydro_3"/>
    <property type="match status" value="1"/>
</dbReference>
<dbReference type="Gene3D" id="2.60.40.10">
    <property type="entry name" value="Immunoglobulins"/>
    <property type="match status" value="1"/>
</dbReference>